<sequence>AGTKIRAGRGKMRGRRYRTPRSMLIVSTEPSKLNAFKSIPGVEICGAKNITLKKLAPGGDGGRLVIYTESSVKQLGGN</sequence>
<dbReference type="GO" id="GO:0005840">
    <property type="term" value="C:ribosome"/>
    <property type="evidence" value="ECO:0007669"/>
    <property type="project" value="UniProtKB-KW"/>
</dbReference>
<dbReference type="AlphaFoldDB" id="T0ZP59"/>
<dbReference type="GO" id="GO:1990904">
    <property type="term" value="C:ribonucleoprotein complex"/>
    <property type="evidence" value="ECO:0007669"/>
    <property type="project" value="UniProtKB-KW"/>
</dbReference>
<evidence type="ECO:0000256" key="3">
    <source>
        <dbReference type="ARBA" id="ARBA00023274"/>
    </source>
</evidence>
<evidence type="ECO:0000256" key="2">
    <source>
        <dbReference type="ARBA" id="ARBA00022980"/>
    </source>
</evidence>
<keyword evidence="3" id="KW-0687">Ribonucleoprotein</keyword>
<evidence type="ECO:0000256" key="1">
    <source>
        <dbReference type="ARBA" id="ARBA00010528"/>
    </source>
</evidence>
<comment type="caution">
    <text evidence="4">The sequence shown here is derived from an EMBL/GenBank/DDBJ whole genome shotgun (WGS) entry which is preliminary data.</text>
</comment>
<dbReference type="Gene3D" id="3.40.1370.10">
    <property type="match status" value="1"/>
</dbReference>
<evidence type="ECO:0000313" key="4">
    <source>
        <dbReference type="EMBL" id="EQD30499.1"/>
    </source>
</evidence>
<reference evidence="4" key="1">
    <citation type="submission" date="2013-08" db="EMBL/GenBank/DDBJ databases">
        <authorList>
            <person name="Mendez C."/>
            <person name="Richter M."/>
            <person name="Ferrer M."/>
            <person name="Sanchez J."/>
        </authorList>
    </citation>
    <scope>NUCLEOTIDE SEQUENCE</scope>
</reference>
<dbReference type="GO" id="GO:0003735">
    <property type="term" value="F:structural constituent of ribosome"/>
    <property type="evidence" value="ECO:0007669"/>
    <property type="project" value="InterPro"/>
</dbReference>
<protein>
    <submittedName>
        <fullName evidence="4">50S ribosomal protein L4P</fullName>
    </submittedName>
</protein>
<dbReference type="GO" id="GO:0006412">
    <property type="term" value="P:translation"/>
    <property type="evidence" value="ECO:0007669"/>
    <property type="project" value="InterPro"/>
</dbReference>
<dbReference type="PANTHER" id="PTHR19431">
    <property type="entry name" value="60S RIBOSOMAL PROTEIN L4"/>
    <property type="match status" value="1"/>
</dbReference>
<name>T0ZP59_9ZZZZ</name>
<feature type="non-terminal residue" evidence="4">
    <location>
        <position position="1"/>
    </location>
</feature>
<keyword evidence="2 4" id="KW-0689">Ribosomal protein</keyword>
<organism evidence="4">
    <name type="scientific">mine drainage metagenome</name>
    <dbReference type="NCBI Taxonomy" id="410659"/>
    <lineage>
        <taxon>unclassified sequences</taxon>
        <taxon>metagenomes</taxon>
        <taxon>ecological metagenomes</taxon>
    </lineage>
</organism>
<proteinExistence type="inferred from homology"/>
<gene>
    <name evidence="4" type="ORF">B1B_18368</name>
</gene>
<reference evidence="4" key="2">
    <citation type="journal article" date="2014" name="ISME J.">
        <title>Microbial stratification in low pH oxic and suboxic macroscopic growths along an acid mine drainage.</title>
        <authorList>
            <person name="Mendez-Garcia C."/>
            <person name="Mesa V."/>
            <person name="Sprenger R.R."/>
            <person name="Richter M."/>
            <person name="Diez M.S."/>
            <person name="Solano J."/>
            <person name="Bargiela R."/>
            <person name="Golyshina O.V."/>
            <person name="Manteca A."/>
            <person name="Ramos J.L."/>
            <person name="Gallego J.R."/>
            <person name="Llorente I."/>
            <person name="Martins Dos Santos V.A."/>
            <person name="Jensen O.N."/>
            <person name="Pelaez A.I."/>
            <person name="Sanchez J."/>
            <person name="Ferrer M."/>
        </authorList>
    </citation>
    <scope>NUCLEOTIDE SEQUENCE</scope>
</reference>
<dbReference type="SUPFAM" id="SSF52166">
    <property type="entry name" value="Ribosomal protein L4"/>
    <property type="match status" value="1"/>
</dbReference>
<dbReference type="InterPro" id="IPR023574">
    <property type="entry name" value="Ribosomal_uL4_dom_sf"/>
</dbReference>
<comment type="similarity">
    <text evidence="1">Belongs to the universal ribosomal protein uL4 family.</text>
</comment>
<dbReference type="EMBL" id="AUZY01012300">
    <property type="protein sequence ID" value="EQD30499.1"/>
    <property type="molecule type" value="Genomic_DNA"/>
</dbReference>
<dbReference type="InterPro" id="IPR045240">
    <property type="entry name" value="Ribosomal_uL4_euk/arch"/>
</dbReference>
<accession>T0ZP59</accession>